<name>A0AAE0AX28_9ROSI</name>
<accession>A0AAE0AX28</accession>
<evidence type="ECO:0000256" key="1">
    <source>
        <dbReference type="SAM" id="MobiDB-lite"/>
    </source>
</evidence>
<dbReference type="Proteomes" id="UP001281410">
    <property type="component" value="Unassembled WGS sequence"/>
</dbReference>
<feature type="region of interest" description="Disordered" evidence="1">
    <location>
        <begin position="46"/>
        <end position="69"/>
    </location>
</feature>
<evidence type="ECO:0000313" key="2">
    <source>
        <dbReference type="EMBL" id="KAK3225468.1"/>
    </source>
</evidence>
<dbReference type="AlphaFoldDB" id="A0AAE0AX28"/>
<feature type="region of interest" description="Disordered" evidence="1">
    <location>
        <begin position="1"/>
        <end position="22"/>
    </location>
</feature>
<comment type="caution">
    <text evidence="2">The sequence shown here is derived from an EMBL/GenBank/DDBJ whole genome shotgun (WGS) entry which is preliminary data.</text>
</comment>
<proteinExistence type="predicted"/>
<protein>
    <submittedName>
        <fullName evidence="2">Uncharacterized protein</fullName>
    </submittedName>
</protein>
<dbReference type="EMBL" id="JANJYJ010000002">
    <property type="protein sequence ID" value="KAK3225468.1"/>
    <property type="molecule type" value="Genomic_DNA"/>
</dbReference>
<reference evidence="2" key="1">
    <citation type="journal article" date="2023" name="Plant J.">
        <title>Genome sequences and population genomics provide insights into the demographic history, inbreeding, and mutation load of two 'living fossil' tree species of Dipteronia.</title>
        <authorList>
            <person name="Feng Y."/>
            <person name="Comes H.P."/>
            <person name="Chen J."/>
            <person name="Zhu S."/>
            <person name="Lu R."/>
            <person name="Zhang X."/>
            <person name="Li P."/>
            <person name="Qiu J."/>
            <person name="Olsen K.M."/>
            <person name="Qiu Y."/>
        </authorList>
    </citation>
    <scope>NUCLEOTIDE SEQUENCE</scope>
    <source>
        <strain evidence="2">NBL</strain>
    </source>
</reference>
<keyword evidence="3" id="KW-1185">Reference proteome</keyword>
<organism evidence="2 3">
    <name type="scientific">Dipteronia sinensis</name>
    <dbReference type="NCBI Taxonomy" id="43782"/>
    <lineage>
        <taxon>Eukaryota</taxon>
        <taxon>Viridiplantae</taxon>
        <taxon>Streptophyta</taxon>
        <taxon>Embryophyta</taxon>
        <taxon>Tracheophyta</taxon>
        <taxon>Spermatophyta</taxon>
        <taxon>Magnoliopsida</taxon>
        <taxon>eudicotyledons</taxon>
        <taxon>Gunneridae</taxon>
        <taxon>Pentapetalae</taxon>
        <taxon>rosids</taxon>
        <taxon>malvids</taxon>
        <taxon>Sapindales</taxon>
        <taxon>Sapindaceae</taxon>
        <taxon>Hippocastanoideae</taxon>
        <taxon>Acereae</taxon>
        <taxon>Dipteronia</taxon>
    </lineage>
</organism>
<gene>
    <name evidence="2" type="ORF">Dsin_005330</name>
</gene>
<evidence type="ECO:0000313" key="3">
    <source>
        <dbReference type="Proteomes" id="UP001281410"/>
    </source>
</evidence>
<sequence>MDDTRKSQKKPASSSPNEDSKEILEKLRHMDERIAKLEEQGNVLAHDVSRSSRSKLQSVNLGYSVGHSV</sequence>